<evidence type="ECO:0000313" key="2">
    <source>
        <dbReference type="Proteomes" id="UP001055879"/>
    </source>
</evidence>
<evidence type="ECO:0000313" key="1">
    <source>
        <dbReference type="EMBL" id="KAI3756936.1"/>
    </source>
</evidence>
<gene>
    <name evidence="1" type="ORF">L6452_04468</name>
</gene>
<reference evidence="2" key="1">
    <citation type="journal article" date="2022" name="Mol. Ecol. Resour.">
        <title>The genomes of chicory, endive, great burdock and yacon provide insights into Asteraceae palaeo-polyploidization history and plant inulin production.</title>
        <authorList>
            <person name="Fan W."/>
            <person name="Wang S."/>
            <person name="Wang H."/>
            <person name="Wang A."/>
            <person name="Jiang F."/>
            <person name="Liu H."/>
            <person name="Zhao H."/>
            <person name="Xu D."/>
            <person name="Zhang Y."/>
        </authorList>
    </citation>
    <scope>NUCLEOTIDE SEQUENCE [LARGE SCALE GENOMIC DNA]</scope>
    <source>
        <strain evidence="2">cv. Niubang</strain>
    </source>
</reference>
<keyword evidence="2" id="KW-1185">Reference proteome</keyword>
<organism evidence="1 2">
    <name type="scientific">Arctium lappa</name>
    <name type="common">Greater burdock</name>
    <name type="synonym">Lappa major</name>
    <dbReference type="NCBI Taxonomy" id="4217"/>
    <lineage>
        <taxon>Eukaryota</taxon>
        <taxon>Viridiplantae</taxon>
        <taxon>Streptophyta</taxon>
        <taxon>Embryophyta</taxon>
        <taxon>Tracheophyta</taxon>
        <taxon>Spermatophyta</taxon>
        <taxon>Magnoliopsida</taxon>
        <taxon>eudicotyledons</taxon>
        <taxon>Gunneridae</taxon>
        <taxon>Pentapetalae</taxon>
        <taxon>asterids</taxon>
        <taxon>campanulids</taxon>
        <taxon>Asterales</taxon>
        <taxon>Asteraceae</taxon>
        <taxon>Carduoideae</taxon>
        <taxon>Cardueae</taxon>
        <taxon>Arctiinae</taxon>
        <taxon>Arctium</taxon>
    </lineage>
</organism>
<dbReference type="Proteomes" id="UP001055879">
    <property type="component" value="Linkage Group LG02"/>
</dbReference>
<accession>A0ACB9EDZ5</accession>
<dbReference type="EMBL" id="CM042048">
    <property type="protein sequence ID" value="KAI3756936.1"/>
    <property type="molecule type" value="Genomic_DNA"/>
</dbReference>
<protein>
    <submittedName>
        <fullName evidence="1">Uncharacterized protein</fullName>
    </submittedName>
</protein>
<comment type="caution">
    <text evidence="1">The sequence shown here is derived from an EMBL/GenBank/DDBJ whole genome shotgun (WGS) entry which is preliminary data.</text>
</comment>
<proteinExistence type="predicted"/>
<sequence>MFLPYYMPPTLHIWSAPETPTPDMIPWEAYPTPFASFASRECFDSDTFSDHRTPMALIIIHIVSLRSMNA</sequence>
<name>A0ACB9EDZ5_ARCLA</name>
<reference evidence="1 2" key="2">
    <citation type="journal article" date="2022" name="Mol. Ecol. Resour.">
        <title>The genomes of chicory, endive, great burdock and yacon provide insights into Asteraceae paleo-polyploidization history and plant inulin production.</title>
        <authorList>
            <person name="Fan W."/>
            <person name="Wang S."/>
            <person name="Wang H."/>
            <person name="Wang A."/>
            <person name="Jiang F."/>
            <person name="Liu H."/>
            <person name="Zhao H."/>
            <person name="Xu D."/>
            <person name="Zhang Y."/>
        </authorList>
    </citation>
    <scope>NUCLEOTIDE SEQUENCE [LARGE SCALE GENOMIC DNA]</scope>
    <source>
        <strain evidence="2">cv. Niubang</strain>
    </source>
</reference>